<dbReference type="HOGENOM" id="CLU_3013884_0_0_1"/>
<gene>
    <name evidence="2" type="ORF">BOTBODRAFT_31798</name>
</gene>
<keyword evidence="1" id="KW-0732">Signal</keyword>
<evidence type="ECO:0000313" key="2">
    <source>
        <dbReference type="EMBL" id="KDQ15473.1"/>
    </source>
</evidence>
<accession>A0A067MI76</accession>
<feature type="chain" id="PRO_5001641300" evidence="1">
    <location>
        <begin position="25"/>
        <end position="56"/>
    </location>
</feature>
<keyword evidence="3" id="KW-1185">Reference proteome</keyword>
<evidence type="ECO:0000256" key="1">
    <source>
        <dbReference type="SAM" id="SignalP"/>
    </source>
</evidence>
<feature type="signal peptide" evidence="1">
    <location>
        <begin position="1"/>
        <end position="24"/>
    </location>
</feature>
<sequence length="56" mass="5879">MVPRLNVLALALAALIAIASPVPAVKNAPAERDRSPRAPLTIEVAPVSEICRYGCI</sequence>
<proteinExistence type="predicted"/>
<protein>
    <submittedName>
        <fullName evidence="2">Uncharacterized protein</fullName>
    </submittedName>
</protein>
<dbReference type="EMBL" id="KL198032">
    <property type="protein sequence ID" value="KDQ15473.1"/>
    <property type="molecule type" value="Genomic_DNA"/>
</dbReference>
<reference evidence="3" key="1">
    <citation type="journal article" date="2014" name="Proc. Natl. Acad. Sci. U.S.A.">
        <title>Extensive sampling of basidiomycete genomes demonstrates inadequacy of the white-rot/brown-rot paradigm for wood decay fungi.</title>
        <authorList>
            <person name="Riley R."/>
            <person name="Salamov A.A."/>
            <person name="Brown D.W."/>
            <person name="Nagy L.G."/>
            <person name="Floudas D."/>
            <person name="Held B.W."/>
            <person name="Levasseur A."/>
            <person name="Lombard V."/>
            <person name="Morin E."/>
            <person name="Otillar R."/>
            <person name="Lindquist E.A."/>
            <person name="Sun H."/>
            <person name="LaButti K.M."/>
            <person name="Schmutz J."/>
            <person name="Jabbour D."/>
            <person name="Luo H."/>
            <person name="Baker S.E."/>
            <person name="Pisabarro A.G."/>
            <person name="Walton J.D."/>
            <person name="Blanchette R.A."/>
            <person name="Henrissat B."/>
            <person name="Martin F."/>
            <person name="Cullen D."/>
            <person name="Hibbett D.S."/>
            <person name="Grigoriev I.V."/>
        </authorList>
    </citation>
    <scope>NUCLEOTIDE SEQUENCE [LARGE SCALE GENOMIC DNA]</scope>
    <source>
        <strain evidence="3">FD-172 SS1</strain>
    </source>
</reference>
<dbReference type="InParanoid" id="A0A067MI76"/>
<dbReference type="Proteomes" id="UP000027195">
    <property type="component" value="Unassembled WGS sequence"/>
</dbReference>
<name>A0A067MI76_BOTB1</name>
<organism evidence="2 3">
    <name type="scientific">Botryobasidium botryosum (strain FD-172 SS1)</name>
    <dbReference type="NCBI Taxonomy" id="930990"/>
    <lineage>
        <taxon>Eukaryota</taxon>
        <taxon>Fungi</taxon>
        <taxon>Dikarya</taxon>
        <taxon>Basidiomycota</taxon>
        <taxon>Agaricomycotina</taxon>
        <taxon>Agaricomycetes</taxon>
        <taxon>Cantharellales</taxon>
        <taxon>Botryobasidiaceae</taxon>
        <taxon>Botryobasidium</taxon>
    </lineage>
</organism>
<evidence type="ECO:0000313" key="3">
    <source>
        <dbReference type="Proteomes" id="UP000027195"/>
    </source>
</evidence>
<dbReference type="AlphaFoldDB" id="A0A067MI76"/>